<sequence>MVLGGLTATLYPLAVASSASITAPGYGTNPLTPTSTVAPVKSTTTSLLPIPTQSDPHDNPAYCFRQHSDRDYVPFNITGEQEVLYSICNQGNTLSASGPAFTYVYTNPTGVDAPDQSGCSPEDGWTFGSESDICEAHFDYNVSICDDESIDDNYGSAYIWNGPFGCIE</sequence>
<gene>
    <name evidence="2" type="ORF">BPOR_0991g00040</name>
</gene>
<feature type="signal peptide" evidence="1">
    <location>
        <begin position="1"/>
        <end position="18"/>
    </location>
</feature>
<protein>
    <recommendedName>
        <fullName evidence="4">AA1-like domain-containing protein</fullName>
    </recommendedName>
</protein>
<organism evidence="2 3">
    <name type="scientific">Botrytis porri</name>
    <dbReference type="NCBI Taxonomy" id="87229"/>
    <lineage>
        <taxon>Eukaryota</taxon>
        <taxon>Fungi</taxon>
        <taxon>Dikarya</taxon>
        <taxon>Ascomycota</taxon>
        <taxon>Pezizomycotina</taxon>
        <taxon>Leotiomycetes</taxon>
        <taxon>Helotiales</taxon>
        <taxon>Sclerotiniaceae</taxon>
        <taxon>Botrytis</taxon>
    </lineage>
</organism>
<comment type="caution">
    <text evidence="2">The sequence shown here is derived from an EMBL/GenBank/DDBJ whole genome shotgun (WGS) entry which is preliminary data.</text>
</comment>
<keyword evidence="3" id="KW-1185">Reference proteome</keyword>
<reference evidence="2 3" key="1">
    <citation type="submission" date="2017-12" db="EMBL/GenBank/DDBJ databases">
        <title>Comparative genomics of Botrytis spp.</title>
        <authorList>
            <person name="Valero-Jimenez C.A."/>
            <person name="Tapia P."/>
            <person name="Veloso J."/>
            <person name="Silva-Moreno E."/>
            <person name="Staats M."/>
            <person name="Valdes J.H."/>
            <person name="Van Kan J.A.L."/>
        </authorList>
    </citation>
    <scope>NUCLEOTIDE SEQUENCE [LARGE SCALE GENOMIC DNA]</scope>
    <source>
        <strain evidence="2 3">MUCL3349</strain>
    </source>
</reference>
<dbReference type="AlphaFoldDB" id="A0A4Z1K885"/>
<evidence type="ECO:0000313" key="2">
    <source>
        <dbReference type="EMBL" id="TGO81870.1"/>
    </source>
</evidence>
<proteinExistence type="predicted"/>
<evidence type="ECO:0000256" key="1">
    <source>
        <dbReference type="SAM" id="SignalP"/>
    </source>
</evidence>
<evidence type="ECO:0008006" key="4">
    <source>
        <dbReference type="Google" id="ProtNLM"/>
    </source>
</evidence>
<evidence type="ECO:0000313" key="3">
    <source>
        <dbReference type="Proteomes" id="UP000297280"/>
    </source>
</evidence>
<dbReference type="Proteomes" id="UP000297280">
    <property type="component" value="Unassembled WGS sequence"/>
</dbReference>
<dbReference type="EMBL" id="PQXO01000985">
    <property type="protein sequence ID" value="TGO81870.1"/>
    <property type="molecule type" value="Genomic_DNA"/>
</dbReference>
<name>A0A4Z1K885_9HELO</name>
<feature type="chain" id="PRO_5021280149" description="AA1-like domain-containing protein" evidence="1">
    <location>
        <begin position="19"/>
        <end position="168"/>
    </location>
</feature>
<accession>A0A4Z1K885</accession>
<keyword evidence="1" id="KW-0732">Signal</keyword>